<evidence type="ECO:0008006" key="3">
    <source>
        <dbReference type="Google" id="ProtNLM"/>
    </source>
</evidence>
<dbReference type="InterPro" id="IPR036397">
    <property type="entry name" value="RNaseH_sf"/>
</dbReference>
<evidence type="ECO:0000313" key="1">
    <source>
        <dbReference type="EMBL" id="PTU78650.1"/>
    </source>
</evidence>
<reference evidence="1 2" key="1">
    <citation type="submission" date="2018-04" db="EMBL/GenBank/DDBJ databases">
        <title>Pseudomonas sp. nov., isolated from mangrove soil.</title>
        <authorList>
            <person name="Chen C."/>
        </authorList>
    </citation>
    <scope>NUCLEOTIDE SEQUENCE [LARGE SCALE GENOMIC DNA]</scope>
    <source>
        <strain evidence="1 2">JCM 14246</strain>
    </source>
</reference>
<organism evidence="1 2">
    <name type="scientific">Ectopseudomonas oleovorans</name>
    <name type="common">Pseudomonas oleovorans</name>
    <dbReference type="NCBI Taxonomy" id="301"/>
    <lineage>
        <taxon>Bacteria</taxon>
        <taxon>Pseudomonadati</taxon>
        <taxon>Pseudomonadota</taxon>
        <taxon>Gammaproteobacteria</taxon>
        <taxon>Pseudomonadales</taxon>
        <taxon>Pseudomonadaceae</taxon>
        <taxon>Ectopseudomonas</taxon>
    </lineage>
</organism>
<dbReference type="Proteomes" id="UP000244052">
    <property type="component" value="Unassembled WGS sequence"/>
</dbReference>
<dbReference type="EMBL" id="QASO01000076">
    <property type="protein sequence ID" value="PTU78650.1"/>
    <property type="molecule type" value="Genomic_DNA"/>
</dbReference>
<dbReference type="Gene3D" id="3.30.420.10">
    <property type="entry name" value="Ribonuclease H-like superfamily/Ribonuclease H"/>
    <property type="match status" value="1"/>
</dbReference>
<comment type="caution">
    <text evidence="1">The sequence shown here is derived from an EMBL/GenBank/DDBJ whole genome shotgun (WGS) entry which is preliminary data.</text>
</comment>
<dbReference type="AlphaFoldDB" id="A0A2T5PLR3"/>
<sequence length="536" mass="60143">MFYEYPDLEKYLIDQILKWNPSGKVYEFRIRPKDLHASFIKKIKKLGVLPDQWPFNTKYLGLRSITGFMKAVLESNFSRAVAVRGASAAQAHMSLGSSFETLLRMDDPFDCVEIDAYYIDAEFCINFKNMDGTLSRLNLKRLWLLAIVDRASTAILWFRVVYRSECSASDVVSLMSESLSQELPVPAYELPGLEEPMEKGFPSQRFPQCNQAVWGVVMLDNALAHLAKAVSEHARKQLGFAINYGPVSHFERRPNVEGLFRLIRNDVFGRIPSTTGGNPHNSRTADAEDIAVKLNVNAEALDRIIYSCSVRYNLSPTEGLGFLSPIEFMDQKLHMYGAPLMRKLVKSQRESSQTTLTIKETPTVRGSIADGRRPYVQIDRVKYTNPTLARIAGLIGKKIVIEINEQDMRSVTAFLTSGESIGVLRAVGKWGRTPHNRQTRKAINSLVSRRLLALSQIDDPILAYIDHLNGLLRRSKPRPADAMEAGRVAKQAGLELQLGRAEEEGDSPVERVKAEAPRESIVSTVMPDIKSILKSL</sequence>
<keyword evidence="2" id="KW-1185">Reference proteome</keyword>
<gene>
    <name evidence="1" type="ORF">DBO86_13050</name>
</gene>
<evidence type="ECO:0000313" key="2">
    <source>
        <dbReference type="Proteomes" id="UP000244052"/>
    </source>
</evidence>
<protein>
    <recommendedName>
        <fullName evidence="3">Integrase catalytic domain-containing protein</fullName>
    </recommendedName>
</protein>
<accession>A0A2T5PLR3</accession>
<proteinExistence type="predicted"/>
<dbReference type="GO" id="GO:0003676">
    <property type="term" value="F:nucleic acid binding"/>
    <property type="evidence" value="ECO:0007669"/>
    <property type="project" value="InterPro"/>
</dbReference>
<name>A0A2T5PLR3_ECTOL</name>